<dbReference type="EMBL" id="KZ819668">
    <property type="protein sequence ID" value="PWN27549.1"/>
    <property type="molecule type" value="Genomic_DNA"/>
</dbReference>
<name>A0A316UQG3_9BASI</name>
<sequence length="90" mass="9654">MTCLYSLSPYPSSPLLLPLLLHLSSLLSPSPTTPRPGRERSRRSISRSAAPHCAASSPAGPAQRKPKSSLASLARPRISPSFHLSDLDRP</sequence>
<evidence type="ECO:0000313" key="4">
    <source>
        <dbReference type="Proteomes" id="UP000245884"/>
    </source>
</evidence>
<evidence type="ECO:0008006" key="5">
    <source>
        <dbReference type="Google" id="ProtNLM"/>
    </source>
</evidence>
<feature type="chain" id="PRO_5016274413" description="REJ domain-containing protein" evidence="2">
    <location>
        <begin position="30"/>
        <end position="90"/>
    </location>
</feature>
<evidence type="ECO:0000313" key="3">
    <source>
        <dbReference type="EMBL" id="PWN27549.1"/>
    </source>
</evidence>
<protein>
    <recommendedName>
        <fullName evidence="5">REJ domain-containing protein</fullName>
    </recommendedName>
</protein>
<keyword evidence="4" id="KW-1185">Reference proteome</keyword>
<evidence type="ECO:0000256" key="2">
    <source>
        <dbReference type="SAM" id="SignalP"/>
    </source>
</evidence>
<feature type="compositionally biased region" description="Low complexity" evidence="1">
    <location>
        <begin position="46"/>
        <end position="62"/>
    </location>
</feature>
<keyword evidence="2" id="KW-0732">Signal</keyword>
<organism evidence="3 4">
    <name type="scientific">Jaminaea rosea</name>
    <dbReference type="NCBI Taxonomy" id="1569628"/>
    <lineage>
        <taxon>Eukaryota</taxon>
        <taxon>Fungi</taxon>
        <taxon>Dikarya</taxon>
        <taxon>Basidiomycota</taxon>
        <taxon>Ustilaginomycotina</taxon>
        <taxon>Exobasidiomycetes</taxon>
        <taxon>Microstromatales</taxon>
        <taxon>Microstromatales incertae sedis</taxon>
        <taxon>Jaminaea</taxon>
    </lineage>
</organism>
<feature type="signal peptide" evidence="2">
    <location>
        <begin position="1"/>
        <end position="29"/>
    </location>
</feature>
<accession>A0A316UQG3</accession>
<reference evidence="3 4" key="1">
    <citation type="journal article" date="2018" name="Mol. Biol. Evol.">
        <title>Broad Genomic Sampling Reveals a Smut Pathogenic Ancestry of the Fungal Clade Ustilaginomycotina.</title>
        <authorList>
            <person name="Kijpornyongpan T."/>
            <person name="Mondo S.J."/>
            <person name="Barry K."/>
            <person name="Sandor L."/>
            <person name="Lee J."/>
            <person name="Lipzen A."/>
            <person name="Pangilinan J."/>
            <person name="LaButti K."/>
            <person name="Hainaut M."/>
            <person name="Henrissat B."/>
            <person name="Grigoriev I.V."/>
            <person name="Spatafora J.W."/>
            <person name="Aime M.C."/>
        </authorList>
    </citation>
    <scope>NUCLEOTIDE SEQUENCE [LARGE SCALE GENOMIC DNA]</scope>
    <source>
        <strain evidence="3 4">MCA 5214</strain>
    </source>
</reference>
<dbReference type="RefSeq" id="XP_025362161.1">
    <property type="nucleotide sequence ID" value="XM_025503783.1"/>
</dbReference>
<evidence type="ECO:0000256" key="1">
    <source>
        <dbReference type="SAM" id="MobiDB-lite"/>
    </source>
</evidence>
<dbReference type="AlphaFoldDB" id="A0A316UQG3"/>
<dbReference type="GeneID" id="37025606"/>
<proteinExistence type="predicted"/>
<feature type="region of interest" description="Disordered" evidence="1">
    <location>
        <begin position="27"/>
        <end position="90"/>
    </location>
</feature>
<gene>
    <name evidence="3" type="ORF">BDZ90DRAFT_181975</name>
</gene>
<dbReference type="Proteomes" id="UP000245884">
    <property type="component" value="Unassembled WGS sequence"/>
</dbReference>